<dbReference type="RefSeq" id="WP_391600824.1">
    <property type="nucleotide sequence ID" value="NZ_CP036267.1"/>
</dbReference>
<protein>
    <submittedName>
        <fullName evidence="1">Uncharacterized protein</fullName>
    </submittedName>
</protein>
<keyword evidence="2" id="KW-1185">Reference proteome</keyword>
<dbReference type="Pfam" id="PF20137">
    <property type="entry name" value="BubE"/>
    <property type="match status" value="1"/>
</dbReference>
<dbReference type="AlphaFoldDB" id="A0A517QQS2"/>
<evidence type="ECO:0000313" key="1">
    <source>
        <dbReference type="EMBL" id="QDT33945.1"/>
    </source>
</evidence>
<sequence length="118" mass="14033">MRKFFSRNLAWLCSWFQRKPVRFKTEHVEELPDQIEPETIYIAGEEKYLWFVAMICPCGCGETLLMNLLADTRPRWSIVFNANNTVSLSPSVWRKVGCRSHFFLRESKVVWCRENNNQ</sequence>
<dbReference type="KEGG" id="tpol:Mal48_32020"/>
<proteinExistence type="predicted"/>
<gene>
    <name evidence="1" type="ORF">Mal48_32020</name>
</gene>
<reference evidence="1 2" key="1">
    <citation type="submission" date="2019-02" db="EMBL/GenBank/DDBJ databases">
        <title>Deep-cultivation of Planctomycetes and their phenomic and genomic characterization uncovers novel biology.</title>
        <authorList>
            <person name="Wiegand S."/>
            <person name="Jogler M."/>
            <person name="Boedeker C."/>
            <person name="Pinto D."/>
            <person name="Vollmers J."/>
            <person name="Rivas-Marin E."/>
            <person name="Kohn T."/>
            <person name="Peeters S.H."/>
            <person name="Heuer A."/>
            <person name="Rast P."/>
            <person name="Oberbeckmann S."/>
            <person name="Bunk B."/>
            <person name="Jeske O."/>
            <person name="Meyerdierks A."/>
            <person name="Storesund J.E."/>
            <person name="Kallscheuer N."/>
            <person name="Luecker S."/>
            <person name="Lage O.M."/>
            <person name="Pohl T."/>
            <person name="Merkel B.J."/>
            <person name="Hornburger P."/>
            <person name="Mueller R.-W."/>
            <person name="Bruemmer F."/>
            <person name="Labrenz M."/>
            <person name="Spormann A.M."/>
            <person name="Op den Camp H."/>
            <person name="Overmann J."/>
            <person name="Amann R."/>
            <person name="Jetten M.S.M."/>
            <person name="Mascher T."/>
            <person name="Medema M.H."/>
            <person name="Devos D.P."/>
            <person name="Kaster A.-K."/>
            <person name="Ovreas L."/>
            <person name="Rohde M."/>
            <person name="Galperin M.Y."/>
            <person name="Jogler C."/>
        </authorList>
    </citation>
    <scope>NUCLEOTIDE SEQUENCE [LARGE SCALE GENOMIC DNA]</scope>
    <source>
        <strain evidence="1 2">Mal48</strain>
    </source>
</reference>
<dbReference type="Proteomes" id="UP000315724">
    <property type="component" value="Chromosome"/>
</dbReference>
<dbReference type="InterPro" id="IPR045384">
    <property type="entry name" value="DUF6527"/>
</dbReference>
<accession>A0A517QQS2</accession>
<evidence type="ECO:0000313" key="2">
    <source>
        <dbReference type="Proteomes" id="UP000315724"/>
    </source>
</evidence>
<name>A0A517QQS2_9PLAN</name>
<organism evidence="1 2">
    <name type="scientific">Thalassoglobus polymorphus</name>
    <dbReference type="NCBI Taxonomy" id="2527994"/>
    <lineage>
        <taxon>Bacteria</taxon>
        <taxon>Pseudomonadati</taxon>
        <taxon>Planctomycetota</taxon>
        <taxon>Planctomycetia</taxon>
        <taxon>Planctomycetales</taxon>
        <taxon>Planctomycetaceae</taxon>
        <taxon>Thalassoglobus</taxon>
    </lineage>
</organism>
<dbReference type="EMBL" id="CP036267">
    <property type="protein sequence ID" value="QDT33945.1"/>
    <property type="molecule type" value="Genomic_DNA"/>
</dbReference>